<dbReference type="SUPFAM" id="SSF46955">
    <property type="entry name" value="Putative DNA-binding domain"/>
    <property type="match status" value="1"/>
</dbReference>
<dbReference type="EMBL" id="LMWL01000033">
    <property type="protein sequence ID" value="KUM95142.1"/>
    <property type="molecule type" value="Genomic_DNA"/>
</dbReference>
<feature type="domain" description="Mop" evidence="3">
    <location>
        <begin position="66"/>
        <end position="131"/>
    </location>
</feature>
<evidence type="ECO:0000313" key="5">
    <source>
        <dbReference type="Proteomes" id="UP000054241"/>
    </source>
</evidence>
<dbReference type="NCBIfam" id="TIGR01764">
    <property type="entry name" value="excise"/>
    <property type="match status" value="1"/>
</dbReference>
<organism evidence="4 5">
    <name type="scientific">Streptomyces cellostaticus</name>
    <dbReference type="NCBI Taxonomy" id="67285"/>
    <lineage>
        <taxon>Bacteria</taxon>
        <taxon>Bacillati</taxon>
        <taxon>Actinomycetota</taxon>
        <taxon>Actinomycetes</taxon>
        <taxon>Kitasatosporales</taxon>
        <taxon>Streptomycetaceae</taxon>
        <taxon>Streptomyces</taxon>
    </lineage>
</organism>
<dbReference type="Pfam" id="PF12728">
    <property type="entry name" value="HTH_17"/>
    <property type="match status" value="1"/>
</dbReference>
<dbReference type="InterPro" id="IPR041657">
    <property type="entry name" value="HTH_17"/>
</dbReference>
<gene>
    <name evidence="4" type="ORF">AQI88_18195</name>
</gene>
<keyword evidence="5" id="KW-1185">Reference proteome</keyword>
<dbReference type="GO" id="GO:0003677">
    <property type="term" value="F:DNA binding"/>
    <property type="evidence" value="ECO:0007669"/>
    <property type="project" value="InterPro"/>
</dbReference>
<keyword evidence="1 2" id="KW-0500">Molybdenum</keyword>
<dbReference type="SUPFAM" id="SSF50331">
    <property type="entry name" value="MOP-like"/>
    <property type="match status" value="1"/>
</dbReference>
<proteinExistence type="predicted"/>
<dbReference type="PROSITE" id="PS51866">
    <property type="entry name" value="MOP"/>
    <property type="match status" value="1"/>
</dbReference>
<dbReference type="InterPro" id="IPR005116">
    <property type="entry name" value="Transp-assoc_OB_typ1"/>
</dbReference>
<reference evidence="4 5" key="1">
    <citation type="submission" date="2015-10" db="EMBL/GenBank/DDBJ databases">
        <title>Draft genome sequence of Streptomyces cellostaticus DSM 40189, type strain for the species Streptomyces cellostaticus.</title>
        <authorList>
            <person name="Ruckert C."/>
            <person name="Winkler A."/>
            <person name="Kalinowski J."/>
            <person name="Kampfer P."/>
            <person name="Glaeser S."/>
        </authorList>
    </citation>
    <scope>NUCLEOTIDE SEQUENCE [LARGE SCALE GENOMIC DNA]</scope>
    <source>
        <strain evidence="4 5">DSM 40189</strain>
    </source>
</reference>
<dbReference type="InterPro" id="IPR010093">
    <property type="entry name" value="SinI_DNA-bd"/>
</dbReference>
<evidence type="ECO:0000256" key="2">
    <source>
        <dbReference type="PROSITE-ProRule" id="PRU01213"/>
    </source>
</evidence>
<evidence type="ECO:0000256" key="1">
    <source>
        <dbReference type="ARBA" id="ARBA00022505"/>
    </source>
</evidence>
<evidence type="ECO:0000259" key="3">
    <source>
        <dbReference type="PROSITE" id="PS51866"/>
    </source>
</evidence>
<dbReference type="RefSeq" id="WP_066999935.1">
    <property type="nucleotide sequence ID" value="NZ_BNDU01000002.1"/>
</dbReference>
<dbReference type="OrthoDB" id="271159at2"/>
<accession>A0A101NLC1</accession>
<dbReference type="Gene3D" id="2.40.50.100">
    <property type="match status" value="1"/>
</dbReference>
<dbReference type="STRING" id="67285.AQI88_18195"/>
<dbReference type="Pfam" id="PF03459">
    <property type="entry name" value="TOBE"/>
    <property type="match status" value="1"/>
</dbReference>
<sequence>MPTYSIGQAARLLRVSPETVRRWADAGRMPMGRDGSGNRVIDGVGLARFVRERAAEDERGGTAGPPTSVRNALTGIVTALAVDDVVARVEIQAGPHQVVSLVTREAVEELDLAVGVTVIARVKSTSVHVERS</sequence>
<evidence type="ECO:0000313" key="4">
    <source>
        <dbReference type="EMBL" id="KUM95142.1"/>
    </source>
</evidence>
<dbReference type="AlphaFoldDB" id="A0A101NLC1"/>
<dbReference type="InterPro" id="IPR008995">
    <property type="entry name" value="Mo/tungstate-bd_C_term_dom"/>
</dbReference>
<dbReference type="InterPro" id="IPR004606">
    <property type="entry name" value="Mop_domain"/>
</dbReference>
<protein>
    <submittedName>
        <fullName evidence="4">MerR family transcriptional regulator</fullName>
    </submittedName>
</protein>
<name>A0A101NLC1_9ACTN</name>
<dbReference type="Proteomes" id="UP000054241">
    <property type="component" value="Unassembled WGS sequence"/>
</dbReference>
<comment type="caution">
    <text evidence="4">The sequence shown here is derived from an EMBL/GenBank/DDBJ whole genome shotgun (WGS) entry which is preliminary data.</text>
</comment>
<dbReference type="Gene3D" id="1.10.1660.10">
    <property type="match status" value="1"/>
</dbReference>
<dbReference type="GO" id="GO:0015689">
    <property type="term" value="P:molybdate ion transport"/>
    <property type="evidence" value="ECO:0007669"/>
    <property type="project" value="InterPro"/>
</dbReference>
<dbReference type="InterPro" id="IPR009061">
    <property type="entry name" value="DNA-bd_dom_put_sf"/>
</dbReference>